<dbReference type="PROSITE" id="PS51831">
    <property type="entry name" value="HD"/>
    <property type="match status" value="1"/>
</dbReference>
<evidence type="ECO:0000313" key="9">
    <source>
        <dbReference type="Proteomes" id="UP000191153"/>
    </source>
</evidence>
<evidence type="ECO:0000256" key="6">
    <source>
        <dbReference type="ARBA" id="ARBA00049417"/>
    </source>
</evidence>
<dbReference type="RefSeq" id="WP_078694166.1">
    <property type="nucleotide sequence ID" value="NZ_FUWX01000012.1"/>
</dbReference>
<dbReference type="GO" id="GO:0000166">
    <property type="term" value="F:nucleotide binding"/>
    <property type="evidence" value="ECO:0007669"/>
    <property type="project" value="UniProtKB-KW"/>
</dbReference>
<keyword evidence="5" id="KW-0408">Iron</keyword>
<keyword evidence="9" id="KW-1185">Reference proteome</keyword>
<keyword evidence="2" id="KW-0479">Metal-binding</keyword>
<dbReference type="Gene3D" id="1.10.3210.10">
    <property type="entry name" value="Hypothetical protein af1432"/>
    <property type="match status" value="1"/>
</dbReference>
<dbReference type="SUPFAM" id="SSF109604">
    <property type="entry name" value="HD-domain/PDEase-like"/>
    <property type="match status" value="1"/>
</dbReference>
<keyword evidence="4 8" id="KW-0378">Hydrolase</keyword>
<dbReference type="EC" id="3.6.1.41" evidence="1"/>
<dbReference type="Proteomes" id="UP000191153">
    <property type="component" value="Unassembled WGS sequence"/>
</dbReference>
<dbReference type="InterPro" id="IPR005249">
    <property type="entry name" value="YqeK"/>
</dbReference>
<dbReference type="InterPro" id="IPR003607">
    <property type="entry name" value="HD/PDEase_dom"/>
</dbReference>
<evidence type="ECO:0000256" key="2">
    <source>
        <dbReference type="ARBA" id="ARBA00022723"/>
    </source>
</evidence>
<dbReference type="OrthoDB" id="5295945at2"/>
<gene>
    <name evidence="8" type="ORF">SAMN02745174_01696</name>
</gene>
<evidence type="ECO:0000256" key="5">
    <source>
        <dbReference type="ARBA" id="ARBA00023004"/>
    </source>
</evidence>
<dbReference type="CDD" id="cd00077">
    <property type="entry name" value="HDc"/>
    <property type="match status" value="1"/>
</dbReference>
<evidence type="ECO:0000256" key="4">
    <source>
        <dbReference type="ARBA" id="ARBA00022801"/>
    </source>
</evidence>
<evidence type="ECO:0000313" key="8">
    <source>
        <dbReference type="EMBL" id="SJZ83724.1"/>
    </source>
</evidence>
<dbReference type="SMART" id="SM00471">
    <property type="entry name" value="HDc"/>
    <property type="match status" value="1"/>
</dbReference>
<dbReference type="STRING" id="180163.SAMN02745174_01696"/>
<comment type="catalytic activity">
    <reaction evidence="6">
        <text>P(1),P(4)-bis(5'-adenosyl) tetraphosphate + H2O = 2 ADP + 2 H(+)</text>
        <dbReference type="Rhea" id="RHEA:24252"/>
        <dbReference type="ChEBI" id="CHEBI:15377"/>
        <dbReference type="ChEBI" id="CHEBI:15378"/>
        <dbReference type="ChEBI" id="CHEBI:58141"/>
        <dbReference type="ChEBI" id="CHEBI:456216"/>
        <dbReference type="EC" id="3.6.1.41"/>
    </reaction>
</comment>
<dbReference type="Pfam" id="PF01966">
    <property type="entry name" value="HD"/>
    <property type="match status" value="1"/>
</dbReference>
<dbReference type="AlphaFoldDB" id="A0A1T4NWR6"/>
<protein>
    <recommendedName>
        <fullName evidence="1">bis(5'-nucleosyl)-tetraphosphatase (symmetrical)</fullName>
        <ecNumber evidence="1">3.6.1.41</ecNumber>
    </recommendedName>
</protein>
<dbReference type="NCBIfam" id="TIGR00277">
    <property type="entry name" value="HDIG"/>
    <property type="match status" value="1"/>
</dbReference>
<evidence type="ECO:0000256" key="1">
    <source>
        <dbReference type="ARBA" id="ARBA00012506"/>
    </source>
</evidence>
<feature type="domain" description="HD" evidence="7">
    <location>
        <begin position="18"/>
        <end position="133"/>
    </location>
</feature>
<dbReference type="EMBL" id="FUWX01000012">
    <property type="protein sequence ID" value="SJZ83724.1"/>
    <property type="molecule type" value="Genomic_DNA"/>
</dbReference>
<organism evidence="8 9">
    <name type="scientific">Cetobacterium ceti</name>
    <dbReference type="NCBI Taxonomy" id="180163"/>
    <lineage>
        <taxon>Bacteria</taxon>
        <taxon>Fusobacteriati</taxon>
        <taxon>Fusobacteriota</taxon>
        <taxon>Fusobacteriia</taxon>
        <taxon>Fusobacteriales</taxon>
        <taxon>Fusobacteriaceae</taxon>
        <taxon>Cetobacterium</taxon>
    </lineage>
</organism>
<reference evidence="8 9" key="1">
    <citation type="submission" date="2017-02" db="EMBL/GenBank/DDBJ databases">
        <authorList>
            <person name="Peterson S.W."/>
        </authorList>
    </citation>
    <scope>NUCLEOTIDE SEQUENCE [LARGE SCALE GENOMIC DNA]</scope>
    <source>
        <strain evidence="8 9">ATCC 700028</strain>
    </source>
</reference>
<dbReference type="InterPro" id="IPR051094">
    <property type="entry name" value="Diverse_Catalytic_Enzymes"/>
</dbReference>
<dbReference type="NCBIfam" id="TIGR00488">
    <property type="entry name" value="bis(5'-nucleosyl)-tetraphosphatase (symmetrical) YqeK"/>
    <property type="match status" value="1"/>
</dbReference>
<dbReference type="InterPro" id="IPR006674">
    <property type="entry name" value="HD_domain"/>
</dbReference>
<proteinExistence type="predicted"/>
<keyword evidence="3" id="KW-0547">Nucleotide-binding</keyword>
<dbReference type="InterPro" id="IPR006675">
    <property type="entry name" value="HDIG_dom"/>
</dbReference>
<name>A0A1T4NWR6_9FUSO</name>
<dbReference type="PANTHER" id="PTHR35795:SF1">
    <property type="entry name" value="BIS(5'-NUCLEOSYL)-TETRAPHOSPHATASE, SYMMETRICAL"/>
    <property type="match status" value="1"/>
</dbReference>
<evidence type="ECO:0000259" key="7">
    <source>
        <dbReference type="PROSITE" id="PS51831"/>
    </source>
</evidence>
<dbReference type="GO" id="GO:0008803">
    <property type="term" value="F:bis(5'-nucleosyl)-tetraphosphatase (symmetrical) activity"/>
    <property type="evidence" value="ECO:0007669"/>
    <property type="project" value="UniProtKB-EC"/>
</dbReference>
<accession>A0A1T4NWR6</accession>
<sequence length="191" mass="22310">MLREEIKSNLRNVVSEKRYRHIIGVEETAAHLAKKYGVNEEKARVAALLHDYGKEMDIFQMQKICAENFPLETIEYMDQGEILHGYVGAYLAKKLYNIEDEEIIEAVKYHTTGKRGLSLLGKIIYIADSIEPGRIFPRVEEIRNRVYENLNGGILFECSEKIEYLLEIGARIHPYTVEMRNWLIEMEKKEK</sequence>
<evidence type="ECO:0000256" key="3">
    <source>
        <dbReference type="ARBA" id="ARBA00022741"/>
    </source>
</evidence>
<dbReference type="GO" id="GO:0046872">
    <property type="term" value="F:metal ion binding"/>
    <property type="evidence" value="ECO:0007669"/>
    <property type="project" value="UniProtKB-KW"/>
</dbReference>
<dbReference type="PANTHER" id="PTHR35795">
    <property type="entry name" value="SLR1885 PROTEIN"/>
    <property type="match status" value="1"/>
</dbReference>